<name>A0ABT8KP80_9BACT</name>
<dbReference type="Pfam" id="PF12697">
    <property type="entry name" value="Abhydrolase_6"/>
    <property type="match status" value="1"/>
</dbReference>
<dbReference type="RefSeq" id="WP_346752535.1">
    <property type="nucleotide sequence ID" value="NZ_JAUJEA010000004.1"/>
</dbReference>
<accession>A0ABT8KP80</accession>
<dbReference type="InterPro" id="IPR000073">
    <property type="entry name" value="AB_hydrolase_1"/>
</dbReference>
<keyword evidence="3" id="KW-1185">Reference proteome</keyword>
<dbReference type="Proteomes" id="UP001172082">
    <property type="component" value="Unassembled WGS sequence"/>
</dbReference>
<evidence type="ECO:0000313" key="2">
    <source>
        <dbReference type="EMBL" id="MDN5202511.1"/>
    </source>
</evidence>
<keyword evidence="2" id="KW-0378">Hydrolase</keyword>
<dbReference type="EMBL" id="JAUJEA010000004">
    <property type="protein sequence ID" value="MDN5202511.1"/>
    <property type="molecule type" value="Genomic_DNA"/>
</dbReference>
<dbReference type="InterPro" id="IPR029058">
    <property type="entry name" value="AB_hydrolase_fold"/>
</dbReference>
<organism evidence="2 3">
    <name type="scientific">Splendidivirga corallicola</name>
    <dbReference type="NCBI Taxonomy" id="3051826"/>
    <lineage>
        <taxon>Bacteria</taxon>
        <taxon>Pseudomonadati</taxon>
        <taxon>Bacteroidota</taxon>
        <taxon>Cytophagia</taxon>
        <taxon>Cytophagales</taxon>
        <taxon>Splendidivirgaceae</taxon>
        <taxon>Splendidivirga</taxon>
    </lineage>
</organism>
<evidence type="ECO:0000313" key="3">
    <source>
        <dbReference type="Proteomes" id="UP001172082"/>
    </source>
</evidence>
<evidence type="ECO:0000259" key="1">
    <source>
        <dbReference type="Pfam" id="PF12697"/>
    </source>
</evidence>
<reference evidence="2" key="1">
    <citation type="submission" date="2023-06" db="EMBL/GenBank/DDBJ databases">
        <title>Genomic of Parafulvivirga corallium.</title>
        <authorList>
            <person name="Wang G."/>
        </authorList>
    </citation>
    <scope>NUCLEOTIDE SEQUENCE</scope>
    <source>
        <strain evidence="2">BMA10</strain>
    </source>
</reference>
<dbReference type="SUPFAM" id="SSF53474">
    <property type="entry name" value="alpha/beta-Hydrolases"/>
    <property type="match status" value="1"/>
</dbReference>
<feature type="domain" description="AB hydrolase-1" evidence="1">
    <location>
        <begin position="27"/>
        <end position="229"/>
    </location>
</feature>
<dbReference type="Gene3D" id="3.40.50.1820">
    <property type="entry name" value="alpha/beta hydrolase"/>
    <property type="match status" value="1"/>
</dbReference>
<sequence>MNYSSQKINGIHFLAGNWPLKASLPTLLFVHGGGITGIMWERQVQELREVCNTMAVDLPGHGGSEGNGFNSVDDYAIALNKLVKNIDNQNFILCGHSFGGAIVQQMILNEPDDFKACILISTGAMLKMDAKHFGGVREAYQESQNELNTLFPDVSLSTRVLMGDFFAYNKYNREEEIKSLSLPTLVMVGADDIITPPAQSQDLHERIQGSEYKIIADAGHNINLHQPAAIELEIKEFIERVVG</sequence>
<proteinExistence type="predicted"/>
<comment type="caution">
    <text evidence="2">The sequence shown here is derived from an EMBL/GenBank/DDBJ whole genome shotgun (WGS) entry which is preliminary data.</text>
</comment>
<dbReference type="PANTHER" id="PTHR43798">
    <property type="entry name" value="MONOACYLGLYCEROL LIPASE"/>
    <property type="match status" value="1"/>
</dbReference>
<gene>
    <name evidence="2" type="ORF">QQ008_14080</name>
</gene>
<protein>
    <submittedName>
        <fullName evidence="2">Alpha/beta hydrolase</fullName>
    </submittedName>
</protein>
<dbReference type="InterPro" id="IPR050266">
    <property type="entry name" value="AB_hydrolase_sf"/>
</dbReference>
<dbReference type="GO" id="GO:0016787">
    <property type="term" value="F:hydrolase activity"/>
    <property type="evidence" value="ECO:0007669"/>
    <property type="project" value="UniProtKB-KW"/>
</dbReference>